<dbReference type="OrthoDB" id="7572058at2"/>
<evidence type="ECO:0000256" key="2">
    <source>
        <dbReference type="ARBA" id="ARBA00022695"/>
    </source>
</evidence>
<keyword evidence="6" id="KW-0460">Magnesium</keyword>
<evidence type="ECO:0000313" key="12">
    <source>
        <dbReference type="EMBL" id="TWT98222.1"/>
    </source>
</evidence>
<dbReference type="Proteomes" id="UP000320176">
    <property type="component" value="Unassembled WGS sequence"/>
</dbReference>
<reference evidence="12 13" key="1">
    <citation type="submission" date="2019-02" db="EMBL/GenBank/DDBJ databases">
        <title>Deep-cultivation of Planctomycetes and their phenomic and genomic characterization uncovers novel biology.</title>
        <authorList>
            <person name="Wiegand S."/>
            <person name="Jogler M."/>
            <person name="Boedeker C."/>
            <person name="Pinto D."/>
            <person name="Vollmers J."/>
            <person name="Rivas-Marin E."/>
            <person name="Kohn T."/>
            <person name="Peeters S.H."/>
            <person name="Heuer A."/>
            <person name="Rast P."/>
            <person name="Oberbeckmann S."/>
            <person name="Bunk B."/>
            <person name="Jeske O."/>
            <person name="Meyerdierks A."/>
            <person name="Storesund J.E."/>
            <person name="Kallscheuer N."/>
            <person name="Luecker S."/>
            <person name="Lage O.M."/>
            <person name="Pohl T."/>
            <person name="Merkel B.J."/>
            <person name="Hornburger P."/>
            <person name="Mueller R.-W."/>
            <person name="Bruemmer F."/>
            <person name="Labrenz M."/>
            <person name="Spormann A.M."/>
            <person name="Op Den Camp H."/>
            <person name="Overmann J."/>
            <person name="Amann R."/>
            <person name="Jetten M.S.M."/>
            <person name="Mascher T."/>
            <person name="Medema M.H."/>
            <person name="Devos D.P."/>
            <person name="Kaster A.-K."/>
            <person name="Ovreas L."/>
            <person name="Rohde M."/>
            <person name="Galperin M.Y."/>
            <person name="Jogler C."/>
        </authorList>
    </citation>
    <scope>NUCLEOTIDE SEQUENCE [LARGE SCALE GENOMIC DNA]</scope>
    <source>
        <strain evidence="12 13">Pla52n</strain>
    </source>
</reference>
<comment type="catalytic activity">
    <reaction evidence="10">
        <text>GTP + ATP = 3',3'-cGAMP + 2 diphosphate</text>
        <dbReference type="Rhea" id="RHEA:35647"/>
        <dbReference type="ChEBI" id="CHEBI:30616"/>
        <dbReference type="ChEBI" id="CHEBI:33019"/>
        <dbReference type="ChEBI" id="CHEBI:37565"/>
        <dbReference type="ChEBI" id="CHEBI:71501"/>
    </reaction>
    <physiologicalReaction direction="left-to-right" evidence="10">
        <dbReference type="Rhea" id="RHEA:35648"/>
    </physiologicalReaction>
</comment>
<feature type="domain" description="Cyclic GMP-AMP synthase DncV-like nucleotidyltransferase" evidence="11">
    <location>
        <begin position="56"/>
        <end position="138"/>
    </location>
</feature>
<protein>
    <recommendedName>
        <fullName evidence="9">Cyclic GMP-AMP synthase</fullName>
    </recommendedName>
</protein>
<evidence type="ECO:0000256" key="3">
    <source>
        <dbReference type="ARBA" id="ARBA00022723"/>
    </source>
</evidence>
<proteinExistence type="predicted"/>
<dbReference type="CDD" id="cd05400">
    <property type="entry name" value="NT_2-5OAS_ClassI-CCAase"/>
    <property type="match status" value="1"/>
</dbReference>
<keyword evidence="5" id="KW-0067">ATP-binding</keyword>
<evidence type="ECO:0000256" key="5">
    <source>
        <dbReference type="ARBA" id="ARBA00022840"/>
    </source>
</evidence>
<comment type="caution">
    <text evidence="12">The sequence shown here is derived from an EMBL/GenBank/DDBJ whole genome shotgun (WGS) entry which is preliminary data.</text>
</comment>
<keyword evidence="8" id="KW-0051">Antiviral defense</keyword>
<evidence type="ECO:0000256" key="10">
    <source>
        <dbReference type="ARBA" id="ARBA00048304"/>
    </source>
</evidence>
<dbReference type="RefSeq" id="WP_146521854.1">
    <property type="nucleotide sequence ID" value="NZ_CP151726.1"/>
</dbReference>
<evidence type="ECO:0000256" key="7">
    <source>
        <dbReference type="ARBA" id="ARBA00023080"/>
    </source>
</evidence>
<keyword evidence="4" id="KW-0547">Nucleotide-binding</keyword>
<sequence>MSNQRRFRELTRVLEDTSDELDVPASKYQDAKSRYQAVGEFLGEDPRLADYDPLVYPQGSFALGTATRPINGGEYDVDSVFLLRAPPAGLVPKELKELVGDRLLSPSSRYREMIEPREGGRRCWTIQYTDTSHFHLDVLPAIPDVEALSLDALTANVKNEWIKDSIRITDSMTPEYATGWPPLSSLKNDPTRSNPSGYGKFFRERMEVQLEQLKSSLAMTKRAAEVSEIEDFEVRTPLQRLVQLLKRHRDVNFGDDDDRPISVIITTLAAQAYDNESDLGVAMLNVVPKMRSWIEDRQGVLWVPNPVNPLENFADKWEEEPRKAEVFDAWLRQVEHEHTYLLTESGFDKVGAVITNAYGERPANAAMKKLAKRTAGYASVPTLLVPAKSSVATPIVNTPTVRSQPWGN</sequence>
<evidence type="ECO:0000313" key="13">
    <source>
        <dbReference type="Proteomes" id="UP000320176"/>
    </source>
</evidence>
<keyword evidence="7" id="KW-0546">Nucleotide metabolism</keyword>
<dbReference type="EMBL" id="SJPN01000006">
    <property type="protein sequence ID" value="TWT98222.1"/>
    <property type="molecule type" value="Genomic_DNA"/>
</dbReference>
<evidence type="ECO:0000259" key="11">
    <source>
        <dbReference type="Pfam" id="PF21654"/>
    </source>
</evidence>
<dbReference type="InterPro" id="IPR048445">
    <property type="entry name" value="DncV-like_NTFase"/>
</dbReference>
<dbReference type="InterPro" id="IPR006116">
    <property type="entry name" value="NT_2-5OAS_ClassI-CCAase"/>
</dbReference>
<keyword evidence="1" id="KW-0808">Transferase</keyword>
<dbReference type="GO" id="GO:0051607">
    <property type="term" value="P:defense response to virus"/>
    <property type="evidence" value="ECO:0007669"/>
    <property type="project" value="UniProtKB-KW"/>
</dbReference>
<dbReference type="Pfam" id="PF21654">
    <property type="entry name" value="DncV-like_NTFase"/>
    <property type="match status" value="1"/>
</dbReference>
<dbReference type="AlphaFoldDB" id="A0A5C6ADV0"/>
<evidence type="ECO:0000256" key="8">
    <source>
        <dbReference type="ARBA" id="ARBA00023118"/>
    </source>
</evidence>
<keyword evidence="3" id="KW-0479">Metal-binding</keyword>
<evidence type="ECO:0000256" key="9">
    <source>
        <dbReference type="ARBA" id="ARBA00044145"/>
    </source>
</evidence>
<evidence type="ECO:0000256" key="4">
    <source>
        <dbReference type="ARBA" id="ARBA00022741"/>
    </source>
</evidence>
<name>A0A5C6ADV0_9BACT</name>
<organism evidence="12 13">
    <name type="scientific">Stieleria varia</name>
    <dbReference type="NCBI Taxonomy" id="2528005"/>
    <lineage>
        <taxon>Bacteria</taxon>
        <taxon>Pseudomonadati</taxon>
        <taxon>Planctomycetota</taxon>
        <taxon>Planctomycetia</taxon>
        <taxon>Pirellulales</taxon>
        <taxon>Pirellulaceae</taxon>
        <taxon>Stieleria</taxon>
    </lineage>
</organism>
<dbReference type="GO" id="GO:0016779">
    <property type="term" value="F:nucleotidyltransferase activity"/>
    <property type="evidence" value="ECO:0007669"/>
    <property type="project" value="InterPro"/>
</dbReference>
<keyword evidence="13" id="KW-1185">Reference proteome</keyword>
<evidence type="ECO:0000256" key="1">
    <source>
        <dbReference type="ARBA" id="ARBA00022679"/>
    </source>
</evidence>
<evidence type="ECO:0000256" key="6">
    <source>
        <dbReference type="ARBA" id="ARBA00022842"/>
    </source>
</evidence>
<gene>
    <name evidence="12" type="ORF">Pla52n_47320</name>
</gene>
<accession>A0A5C6ADV0</accession>
<keyword evidence="2" id="KW-0548">Nucleotidyltransferase</keyword>